<evidence type="ECO:0000313" key="2">
    <source>
        <dbReference type="Proteomes" id="UP000076858"/>
    </source>
</evidence>
<accession>A0A162PHH5</accession>
<name>A0A162PHH5_9CRUS</name>
<gene>
    <name evidence="1" type="ORF">APZ42_015488</name>
</gene>
<reference evidence="1 2" key="1">
    <citation type="submission" date="2016-03" db="EMBL/GenBank/DDBJ databases">
        <title>EvidentialGene: Evidence-directed Construction of Genes on Genomes.</title>
        <authorList>
            <person name="Gilbert D.G."/>
            <person name="Choi J.-H."/>
            <person name="Mockaitis K."/>
            <person name="Colbourne J."/>
            <person name="Pfrender M."/>
        </authorList>
    </citation>
    <scope>NUCLEOTIDE SEQUENCE [LARGE SCALE GENOMIC DNA]</scope>
    <source>
        <strain evidence="1 2">Xinb3</strain>
        <tissue evidence="1">Complete organism</tissue>
    </source>
</reference>
<dbReference type="Proteomes" id="UP000076858">
    <property type="component" value="Unassembled WGS sequence"/>
</dbReference>
<organism evidence="1 2">
    <name type="scientific">Daphnia magna</name>
    <dbReference type="NCBI Taxonomy" id="35525"/>
    <lineage>
        <taxon>Eukaryota</taxon>
        <taxon>Metazoa</taxon>
        <taxon>Ecdysozoa</taxon>
        <taxon>Arthropoda</taxon>
        <taxon>Crustacea</taxon>
        <taxon>Branchiopoda</taxon>
        <taxon>Diplostraca</taxon>
        <taxon>Cladocera</taxon>
        <taxon>Anomopoda</taxon>
        <taxon>Daphniidae</taxon>
        <taxon>Daphnia</taxon>
    </lineage>
</organism>
<evidence type="ECO:0000313" key="1">
    <source>
        <dbReference type="EMBL" id="KZS18853.1"/>
    </source>
</evidence>
<comment type="caution">
    <text evidence="1">The sequence shown here is derived from an EMBL/GenBank/DDBJ whole genome shotgun (WGS) entry which is preliminary data.</text>
</comment>
<keyword evidence="2" id="KW-1185">Reference proteome</keyword>
<proteinExistence type="predicted"/>
<dbReference type="EMBL" id="LRGB01000512">
    <property type="protein sequence ID" value="KZS18853.1"/>
    <property type="molecule type" value="Genomic_DNA"/>
</dbReference>
<dbReference type="AlphaFoldDB" id="A0A162PHH5"/>
<sequence length="98" mass="11628">MTSFTTPAQEIISTLQWVSIQEIKNQVKIVQLEINEISKTLVVIFRSENIIPFFFDKMKKSKRRTCEHSDQFNWLFIPEWFIQENSRQLGHPSTIVLT</sequence>
<protein>
    <submittedName>
        <fullName evidence="1">Uncharacterized protein</fullName>
    </submittedName>
</protein>